<dbReference type="SUPFAM" id="SSF50129">
    <property type="entry name" value="GroES-like"/>
    <property type="match status" value="1"/>
</dbReference>
<dbReference type="GO" id="GO:0003960">
    <property type="term" value="F:quinone reductase (NADPH) activity"/>
    <property type="evidence" value="ECO:0007669"/>
    <property type="project" value="UniProtKB-EC"/>
</dbReference>
<dbReference type="Gene3D" id="3.40.50.720">
    <property type="entry name" value="NAD(P)-binding Rossmann-like Domain"/>
    <property type="match status" value="1"/>
</dbReference>
<reference evidence="4 5" key="1">
    <citation type="submission" date="2023-04" db="EMBL/GenBank/DDBJ databases">
        <title>Forest soil microbial communities from Buena Vista Peninsula, Colon Province, Panama.</title>
        <authorList>
            <person name="Bouskill N."/>
        </authorList>
    </citation>
    <scope>NUCLEOTIDE SEQUENCE [LARGE SCALE GENOMIC DNA]</scope>
    <source>
        <strain evidence="4 5">AC80</strain>
    </source>
</reference>
<dbReference type="SUPFAM" id="SSF51735">
    <property type="entry name" value="NAD(P)-binding Rossmann-fold domains"/>
    <property type="match status" value="1"/>
</dbReference>
<sequence>MSATMRAARVHGWGQAPVVDEVPVPEPAPGESLVRVEAAAVAHLDVTVAGGDFGIKPTLPYVGGVEGCGVIVESERFTPGTRVILRGGGLGLLRDGTWAEFVAVKDKALTELPDGLSPELGATFWVPTTTAHTALHQVGRLGAWLPDVTTAADEHVVVAGAAGAVGAMVAQLAVRSGATVTALVADEGQAERVVDGATVVVAGDEAAIARLADDRSATVLVDTLGGSELIARSRWVRPGGRAVSIGYVAGDDVSLGLSNWLLDDVALLPVNMIRRESDARAAVPELAAMLGSGELTLAYETFGLEDIGRALELLSQGRIRGRAVVRPR</sequence>
<accession>A0ABT6L792</accession>
<evidence type="ECO:0000313" key="5">
    <source>
        <dbReference type="Proteomes" id="UP001160130"/>
    </source>
</evidence>
<evidence type="ECO:0000256" key="2">
    <source>
        <dbReference type="ARBA" id="ARBA00023002"/>
    </source>
</evidence>
<keyword evidence="2 4" id="KW-0560">Oxidoreductase</keyword>
<feature type="domain" description="Enoyl reductase (ER)" evidence="3">
    <location>
        <begin position="14"/>
        <end position="325"/>
    </location>
</feature>
<gene>
    <name evidence="4" type="ORF">M2272_004766</name>
</gene>
<keyword evidence="5" id="KW-1185">Reference proteome</keyword>
<dbReference type="Proteomes" id="UP001160130">
    <property type="component" value="Unassembled WGS sequence"/>
</dbReference>
<dbReference type="EMBL" id="JARXVE010000009">
    <property type="protein sequence ID" value="MDH6198107.1"/>
    <property type="molecule type" value="Genomic_DNA"/>
</dbReference>
<proteinExistence type="predicted"/>
<protein>
    <submittedName>
        <fullName evidence="4">NADPH2:quinone reductase</fullName>
        <ecNumber evidence="4">1.6.5.5</ecNumber>
    </submittedName>
</protein>
<dbReference type="InterPro" id="IPR011032">
    <property type="entry name" value="GroES-like_sf"/>
</dbReference>
<dbReference type="SMART" id="SM00829">
    <property type="entry name" value="PKS_ER"/>
    <property type="match status" value="1"/>
</dbReference>
<evidence type="ECO:0000256" key="1">
    <source>
        <dbReference type="ARBA" id="ARBA00022857"/>
    </source>
</evidence>
<dbReference type="RefSeq" id="WP_280834699.1">
    <property type="nucleotide sequence ID" value="NZ_JARXVE010000009.1"/>
</dbReference>
<dbReference type="InterPro" id="IPR020843">
    <property type="entry name" value="ER"/>
</dbReference>
<comment type="caution">
    <text evidence="4">The sequence shown here is derived from an EMBL/GenBank/DDBJ whole genome shotgun (WGS) entry which is preliminary data.</text>
</comment>
<dbReference type="Pfam" id="PF13602">
    <property type="entry name" value="ADH_zinc_N_2"/>
    <property type="match status" value="1"/>
</dbReference>
<dbReference type="Gene3D" id="3.90.180.10">
    <property type="entry name" value="Medium-chain alcohol dehydrogenases, catalytic domain"/>
    <property type="match status" value="1"/>
</dbReference>
<dbReference type="InterPro" id="IPR036291">
    <property type="entry name" value="NAD(P)-bd_dom_sf"/>
</dbReference>
<dbReference type="PANTHER" id="PTHR48106:SF18">
    <property type="entry name" value="QUINONE OXIDOREDUCTASE PIG3"/>
    <property type="match status" value="1"/>
</dbReference>
<organism evidence="4 5">
    <name type="scientific">Mycolicibacterium frederiksbergense</name>
    <dbReference type="NCBI Taxonomy" id="117567"/>
    <lineage>
        <taxon>Bacteria</taxon>
        <taxon>Bacillati</taxon>
        <taxon>Actinomycetota</taxon>
        <taxon>Actinomycetes</taxon>
        <taxon>Mycobacteriales</taxon>
        <taxon>Mycobacteriaceae</taxon>
        <taxon>Mycolicibacterium</taxon>
    </lineage>
</organism>
<dbReference type="Pfam" id="PF08240">
    <property type="entry name" value="ADH_N"/>
    <property type="match status" value="1"/>
</dbReference>
<dbReference type="PANTHER" id="PTHR48106">
    <property type="entry name" value="QUINONE OXIDOREDUCTASE PIG3-RELATED"/>
    <property type="match status" value="1"/>
</dbReference>
<dbReference type="InterPro" id="IPR013154">
    <property type="entry name" value="ADH-like_N"/>
</dbReference>
<evidence type="ECO:0000259" key="3">
    <source>
        <dbReference type="SMART" id="SM00829"/>
    </source>
</evidence>
<dbReference type="EC" id="1.6.5.5" evidence="4"/>
<name>A0ABT6L792_9MYCO</name>
<keyword evidence="1" id="KW-0521">NADP</keyword>
<evidence type="ECO:0000313" key="4">
    <source>
        <dbReference type="EMBL" id="MDH6198107.1"/>
    </source>
</evidence>